<dbReference type="InterPro" id="IPR032037">
    <property type="entry name" value="MMACHC"/>
</dbReference>
<dbReference type="GO" id="GO:0033787">
    <property type="term" value="F:cyanocobalamin reductase (cyanide-eliminating) (NADP+) activity"/>
    <property type="evidence" value="ECO:0007669"/>
    <property type="project" value="TreeGrafter"/>
</dbReference>
<evidence type="ECO:0000313" key="14">
    <source>
        <dbReference type="Proteomes" id="UP000030699"/>
    </source>
</evidence>
<organism evidence="13 14">
    <name type="scientific">Plasmodium falciparum MaliPS096_E11</name>
    <dbReference type="NCBI Taxonomy" id="1036727"/>
    <lineage>
        <taxon>Eukaryota</taxon>
        <taxon>Sar</taxon>
        <taxon>Alveolata</taxon>
        <taxon>Apicomplexa</taxon>
        <taxon>Aconoidasida</taxon>
        <taxon>Haemosporida</taxon>
        <taxon>Plasmodiidae</taxon>
        <taxon>Plasmodium</taxon>
        <taxon>Plasmodium (Laverania)</taxon>
    </lineage>
</organism>
<evidence type="ECO:0000256" key="12">
    <source>
        <dbReference type="SAM" id="MobiDB-lite"/>
    </source>
</evidence>
<comment type="similarity">
    <text evidence="4">Belongs to the MMACHC family.</text>
</comment>
<dbReference type="GO" id="GO:0071949">
    <property type="term" value="F:FAD binding"/>
    <property type="evidence" value="ECO:0007669"/>
    <property type="project" value="TreeGrafter"/>
</dbReference>
<dbReference type="Proteomes" id="UP000030699">
    <property type="component" value="Unassembled WGS sequence"/>
</dbReference>
<evidence type="ECO:0000256" key="7">
    <source>
        <dbReference type="ARBA" id="ARBA00022643"/>
    </source>
</evidence>
<dbReference type="AlphaFoldDB" id="A0A024WQK8"/>
<sequence length="644" mass="76531">MVKKEMKMSIENINKMNNSRFINNVNYFRKEIQNEFSFRNGLYFSPTTVGEYNKLVDTKRYAYIKLPENTLIFVITANKFFFQDLIYSNNKYLSVKRKFTFAMNYLIRNLKKKIFFRNYQYQYLFKDDSFAYDSTRRLLDMDLLGEISRVTQTIHLGDFEKRKVSMHKLYGGWFHFLGIMVINGYNCNIYEKNTNAEKVQVIPKHMIHEFKELVNKKHDDYHSGYVVGLWRDFPRNTFLPWRFSVELFLWDLLNVLPHELPHPAKLIMTYNKNMNALYSNGKQEDTDMKVVQASDGMITNNNMMIHNNNNSDFLHVQTKKIKDNNYYNMLLNVWPEQVKNIVRKHPGFDVALVSEEDYLNNINNEDDYYVDNEQNNDIFNYDDKNNNGHGYIFLILLNKNFFVDEFMKSSNYEQAKKNYFCDKIKEIMEDLEKLLDDLKHKYCPVDDNNNDNNNNNNNHDDNHDDDNHDDDDHDDNLPTERPVATFYNYLTDKSNYKKINPHVLGEIAGITKHLRCEDFPNISDRCVNNISIHHKYGGWFEFGGAIHLKNMNYVEPTYEQHDDIMKETFEEVILAQANCKCQSIGLWRDIPEKDMSEYRYPLNVFVLENPKYNLLNLQDIHPYLVVDILNKGLHAMKAYASGKI</sequence>
<evidence type="ECO:0000256" key="1">
    <source>
        <dbReference type="ARBA" id="ARBA00001917"/>
    </source>
</evidence>
<evidence type="ECO:0000256" key="9">
    <source>
        <dbReference type="ARBA" id="ARBA00022857"/>
    </source>
</evidence>
<reference evidence="13 14" key="1">
    <citation type="submission" date="2013-02" db="EMBL/GenBank/DDBJ databases">
        <title>The Genome Annotation of Plasmodium falciparum MaliPS096_E11.</title>
        <authorList>
            <consortium name="The Broad Institute Genome Sequencing Platform"/>
            <consortium name="The Broad Institute Genome Sequencing Center for Infectious Disease"/>
            <person name="Neafsey D."/>
            <person name="Hoffman S."/>
            <person name="Volkman S."/>
            <person name="Rosenthal P."/>
            <person name="Walker B."/>
            <person name="Young S.K."/>
            <person name="Zeng Q."/>
            <person name="Gargeya S."/>
            <person name="Fitzgerald M."/>
            <person name="Haas B."/>
            <person name="Abouelleil A."/>
            <person name="Allen A.W."/>
            <person name="Alvarado L."/>
            <person name="Arachchi H.M."/>
            <person name="Berlin A.M."/>
            <person name="Chapman S.B."/>
            <person name="Gainer-Dewar J."/>
            <person name="Goldberg J."/>
            <person name="Griggs A."/>
            <person name="Gujja S."/>
            <person name="Hansen M."/>
            <person name="Howarth C."/>
            <person name="Imamovic A."/>
            <person name="Ireland A."/>
            <person name="Larimer J."/>
            <person name="McCowan C."/>
            <person name="Murphy C."/>
            <person name="Pearson M."/>
            <person name="Poon T.W."/>
            <person name="Priest M."/>
            <person name="Roberts A."/>
            <person name="Saif S."/>
            <person name="Shea T."/>
            <person name="Sisk P."/>
            <person name="Sykes S."/>
            <person name="Wortman J."/>
            <person name="Nusbaum C."/>
            <person name="Birren B."/>
        </authorList>
    </citation>
    <scope>NUCLEOTIDE SEQUENCE [LARGE SCALE GENOMIC DNA]</scope>
    <source>
        <strain evidence="13 14">MaliPS096_E11</strain>
    </source>
</reference>
<evidence type="ECO:0000256" key="11">
    <source>
        <dbReference type="ARBA" id="ARBA00031313"/>
    </source>
</evidence>
<dbReference type="PANTHER" id="PTHR31457">
    <property type="entry name" value="METHYLMALONIC ACIDURIA AND HOMOCYSTINURIA TYPE C PROTEIN"/>
    <property type="match status" value="1"/>
</dbReference>
<evidence type="ECO:0000313" key="13">
    <source>
        <dbReference type="EMBL" id="ETW48980.1"/>
    </source>
</evidence>
<keyword evidence="10" id="KW-0560">Oxidoreductase</keyword>
<dbReference type="EMBL" id="KI925551">
    <property type="protein sequence ID" value="ETW48980.1"/>
    <property type="molecule type" value="Genomic_DNA"/>
</dbReference>
<comment type="subcellular location">
    <subcellularLocation>
        <location evidence="3">Cytoplasm</location>
    </subcellularLocation>
</comment>
<keyword evidence="5" id="KW-0963">Cytoplasm</keyword>
<keyword evidence="7" id="KW-0288">FMN</keyword>
<proteinExistence type="inferred from homology"/>
<evidence type="ECO:0000256" key="2">
    <source>
        <dbReference type="ARBA" id="ARBA00001974"/>
    </source>
</evidence>
<accession>A0A024WQK8</accession>
<comment type="cofactor">
    <cofactor evidence="2">
        <name>FAD</name>
        <dbReference type="ChEBI" id="CHEBI:57692"/>
    </cofactor>
</comment>
<keyword evidence="9" id="KW-0521">NADP</keyword>
<dbReference type="GO" id="GO:0009235">
    <property type="term" value="P:cobalamin metabolic process"/>
    <property type="evidence" value="ECO:0007669"/>
    <property type="project" value="TreeGrafter"/>
</dbReference>
<protein>
    <recommendedName>
        <fullName evidence="11">Cyanocobalamin reductase (cyanide-eliminating)</fullName>
    </recommendedName>
</protein>
<dbReference type="GO" id="GO:0032451">
    <property type="term" value="F:demethylase activity"/>
    <property type="evidence" value="ECO:0007669"/>
    <property type="project" value="TreeGrafter"/>
</dbReference>
<dbReference type="GO" id="GO:0005737">
    <property type="term" value="C:cytoplasm"/>
    <property type="evidence" value="ECO:0007669"/>
    <property type="project" value="UniProtKB-SubCell"/>
</dbReference>
<keyword evidence="6" id="KW-0285">Flavoprotein</keyword>
<dbReference type="PANTHER" id="PTHR31457:SF2">
    <property type="entry name" value="CYANOCOBALAMIN REDUCTASE _ ALKYLCOBALAMIN DEALKYLASE"/>
    <property type="match status" value="1"/>
</dbReference>
<reference evidence="13 14" key="2">
    <citation type="submission" date="2013-02" db="EMBL/GenBank/DDBJ databases">
        <title>The Genome Sequence of Plasmodium falciparum MaliPS096_E11.</title>
        <authorList>
            <consortium name="The Broad Institute Genome Sequencing Platform"/>
            <consortium name="The Broad Institute Genome Sequencing Center for Infectious Disease"/>
            <person name="Neafsey D."/>
            <person name="Cheeseman I."/>
            <person name="Volkman S."/>
            <person name="Adams J."/>
            <person name="Walker B."/>
            <person name="Young S.K."/>
            <person name="Zeng Q."/>
            <person name="Gargeya S."/>
            <person name="Fitzgerald M."/>
            <person name="Haas B."/>
            <person name="Abouelleil A."/>
            <person name="Alvarado L."/>
            <person name="Arachchi H.M."/>
            <person name="Berlin A.M."/>
            <person name="Chapman S.B."/>
            <person name="Dewar J."/>
            <person name="Goldberg J."/>
            <person name="Griggs A."/>
            <person name="Gujja S."/>
            <person name="Hansen M."/>
            <person name="Howarth C."/>
            <person name="Imamovic A."/>
            <person name="Larimer J."/>
            <person name="McCowan C."/>
            <person name="Murphy C."/>
            <person name="Neiman D."/>
            <person name="Pearson M."/>
            <person name="Priest M."/>
            <person name="Roberts A."/>
            <person name="Saif S."/>
            <person name="Shea T."/>
            <person name="Sisk P."/>
            <person name="Sykes S."/>
            <person name="Wortman J."/>
            <person name="Nusbaum C."/>
            <person name="Birren B."/>
        </authorList>
    </citation>
    <scope>NUCLEOTIDE SEQUENCE [LARGE SCALE GENOMIC DNA]</scope>
    <source>
        <strain evidence="13 14">MaliPS096_E11</strain>
    </source>
</reference>
<dbReference type="OrthoDB" id="376656at2759"/>
<evidence type="ECO:0000256" key="3">
    <source>
        <dbReference type="ARBA" id="ARBA00004496"/>
    </source>
</evidence>
<feature type="region of interest" description="Disordered" evidence="12">
    <location>
        <begin position="446"/>
        <end position="480"/>
    </location>
</feature>
<feature type="compositionally biased region" description="Low complexity" evidence="12">
    <location>
        <begin position="446"/>
        <end position="457"/>
    </location>
</feature>
<evidence type="ECO:0000256" key="4">
    <source>
        <dbReference type="ARBA" id="ARBA00007762"/>
    </source>
</evidence>
<keyword evidence="8" id="KW-0274">FAD</keyword>
<evidence type="ECO:0000256" key="6">
    <source>
        <dbReference type="ARBA" id="ARBA00022630"/>
    </source>
</evidence>
<gene>
    <name evidence="13" type="ORF">PFMALIP_02937</name>
</gene>
<evidence type="ECO:0000256" key="8">
    <source>
        <dbReference type="ARBA" id="ARBA00022827"/>
    </source>
</evidence>
<evidence type="ECO:0000256" key="10">
    <source>
        <dbReference type="ARBA" id="ARBA00023002"/>
    </source>
</evidence>
<evidence type="ECO:0000256" key="5">
    <source>
        <dbReference type="ARBA" id="ARBA00022490"/>
    </source>
</evidence>
<comment type="cofactor">
    <cofactor evidence="1">
        <name>FMN</name>
        <dbReference type="ChEBI" id="CHEBI:58210"/>
    </cofactor>
</comment>
<name>A0A024WQK8_PLAFA</name>